<organism evidence="1 2">
    <name type="scientific">Vibrio crassostreae</name>
    <dbReference type="NCBI Taxonomy" id="246167"/>
    <lineage>
        <taxon>Bacteria</taxon>
        <taxon>Pseudomonadati</taxon>
        <taxon>Pseudomonadota</taxon>
        <taxon>Gammaproteobacteria</taxon>
        <taxon>Vibrionales</taxon>
        <taxon>Vibrionaceae</taxon>
        <taxon>Vibrio</taxon>
    </lineage>
</organism>
<dbReference type="RefSeq" id="WP_080967414.1">
    <property type="nucleotide sequence ID" value="NZ_CAWMAS010000050.1"/>
</dbReference>
<accession>A0A822MU28</accession>
<evidence type="ECO:0000313" key="1">
    <source>
        <dbReference type="EMBL" id="CDT08751.1"/>
    </source>
</evidence>
<dbReference type="EMBL" id="CCJV01000051">
    <property type="protein sequence ID" value="CDT08751.1"/>
    <property type="molecule type" value="Genomic_DNA"/>
</dbReference>
<protein>
    <submittedName>
        <fullName evidence="1">Uncharacterized protein</fullName>
    </submittedName>
</protein>
<dbReference type="AlphaFoldDB" id="A0A822MU28"/>
<dbReference type="InterPro" id="IPR054223">
    <property type="entry name" value="DUF6943"/>
</dbReference>
<reference evidence="2" key="1">
    <citation type="submission" date="2014-06" db="EMBL/GenBank/DDBJ databases">
        <authorList>
            <person name="Le Roux Frederique"/>
        </authorList>
    </citation>
    <scope>NUCLEOTIDE SEQUENCE [LARGE SCALE GENOMIC DNA]</scope>
    <source>
        <strain evidence="2">J5-5</strain>
    </source>
</reference>
<dbReference type="Pfam" id="PF22105">
    <property type="entry name" value="DUF6943"/>
    <property type="match status" value="1"/>
</dbReference>
<name>A0A822MU28_9VIBR</name>
<gene>
    <name evidence="1" type="ORF">VCR5J5_1440042</name>
</gene>
<sequence length="126" mass="14514">MIIKTYNKSVKAQFYIARVGQVGKPMWAPYTANNSFMVISDNPESDFHKVKVAYESGAFNHYALGSCQPCIRISDVRRVISRCQCIPESQLIKIVRIEKYLQAKQETLNKQNSLLSLMKRNLFDHI</sequence>
<comment type="caution">
    <text evidence="1">The sequence shown here is derived from an EMBL/GenBank/DDBJ whole genome shotgun (WGS) entry which is preliminary data.</text>
</comment>
<dbReference type="SUPFAM" id="SSF116734">
    <property type="entry name" value="DNA methylase specificity domain"/>
    <property type="match status" value="1"/>
</dbReference>
<evidence type="ECO:0000313" key="2">
    <source>
        <dbReference type="Proteomes" id="UP000049495"/>
    </source>
</evidence>
<dbReference type="Proteomes" id="UP000049495">
    <property type="component" value="Unassembled WGS sequence"/>
</dbReference>
<proteinExistence type="predicted"/>